<feature type="compositionally biased region" description="Polar residues" evidence="3">
    <location>
        <begin position="1161"/>
        <end position="1174"/>
    </location>
</feature>
<feature type="compositionally biased region" description="Basic and acidic residues" evidence="3">
    <location>
        <begin position="1202"/>
        <end position="1215"/>
    </location>
</feature>
<feature type="compositionally biased region" description="Polar residues" evidence="3">
    <location>
        <begin position="1141"/>
        <end position="1151"/>
    </location>
</feature>
<feature type="domain" description="Ras-GEF" evidence="4">
    <location>
        <begin position="328"/>
        <end position="561"/>
    </location>
</feature>
<dbReference type="Gene3D" id="1.10.840.10">
    <property type="entry name" value="Ras guanine-nucleotide exchange factors catalytic domain"/>
    <property type="match status" value="1"/>
</dbReference>
<dbReference type="GO" id="GO:0005085">
    <property type="term" value="F:guanyl-nucleotide exchange factor activity"/>
    <property type="evidence" value="ECO:0007669"/>
    <property type="project" value="UniProtKB-KW"/>
</dbReference>
<organism evidence="5">
    <name type="scientific">Octopus bimaculoides</name>
    <name type="common">California two-spotted octopus</name>
    <dbReference type="NCBI Taxonomy" id="37653"/>
    <lineage>
        <taxon>Eukaryota</taxon>
        <taxon>Metazoa</taxon>
        <taxon>Spiralia</taxon>
        <taxon>Lophotrochozoa</taxon>
        <taxon>Mollusca</taxon>
        <taxon>Cephalopoda</taxon>
        <taxon>Coleoidea</taxon>
        <taxon>Octopodiformes</taxon>
        <taxon>Octopoda</taxon>
        <taxon>Incirrata</taxon>
        <taxon>Octopodidae</taxon>
        <taxon>Octopus</taxon>
    </lineage>
</organism>
<evidence type="ECO:0000259" key="4">
    <source>
        <dbReference type="PROSITE" id="PS50009"/>
    </source>
</evidence>
<dbReference type="PROSITE" id="PS50009">
    <property type="entry name" value="RASGEF_CAT"/>
    <property type="match status" value="1"/>
</dbReference>
<evidence type="ECO:0000256" key="3">
    <source>
        <dbReference type="SAM" id="MobiDB-lite"/>
    </source>
</evidence>
<dbReference type="EMBL" id="KQ417182">
    <property type="protein sequence ID" value="KOF93395.1"/>
    <property type="molecule type" value="Genomic_DNA"/>
</dbReference>
<dbReference type="InterPro" id="IPR008937">
    <property type="entry name" value="Ras-like_GEF"/>
</dbReference>
<dbReference type="Pfam" id="PF00617">
    <property type="entry name" value="RasGEF"/>
    <property type="match status" value="1"/>
</dbReference>
<sequence length="1380" mass="158740">MTFYTNICFYDTLVFLCFYHGMLFNFRNVSIMARTSYSEKELFTRLRSSSPSSLSFQGIFSEIKSGKVLGYQLQVKIENEQLTITSYSTEGRSKAETISLSHVCLDIFDEETRRFCIHFKNGGLRVFQLCVNKSTSPNYTWRDLVTVIRRLSVRKVKPLVGKSVELSTRITCSETAPGALFSRHHIDQNIIFEYFFVELNLKGSDNENLNLHIQCSYDKFIDEINDNTLLALSRKIMLVQGYKKDIKKLWFSQEKIRDYKYYTKETNQFSPYRNRSNSVDVLNYVRKFEKRNKVNLAERMSIYSLKLPTKLLSTKRPRIITKRLSNIEAEHLACELTYINKILLLKVRIDDVQSINSQCISEMYANNSLVIWMTFSEQMRNMVVAEVVIQKDMLERLQAMRYFMKVAIVCWKIQNFNTTANILCAFHSPAIYNLKKAWDCFKMKYPFTYHSFQKLSSVFFEDNCRSYRNAFRKAIDNPPYIPWISHFLNHTIIPTWKTYVHGWKKNRIRNLLNEKLQPLQCRRYITNSNLYISELTKTRSYKDWRNMSDPTIKQSIKGPKTNEENNLVNTTQHKVSYKEFFPEVNKYHMDIKDIDIQNAEGSYKKTTTQKLNKAELNLALGQIKHGIVSDDLTNKKAYRFRTHYQVQRYQLKSSDEKRGKSTSTKSKTDSSPTTSTSDNMPKSTSTSNANGEESISIASSFSLPTENINKSSVPNNKGKTNQIEKRNEANDQEVDENISASFVVSQNTKEGQITGGKRVLSATNSDSSDYREVVEISQEYVKENDTQNICKTLPKLSFSQSSVLNENANKLVPTMRRRSETCFHVVYQHPLSMNENMSEPEYFQGVSVSSSIEKLSRTLPDISAEKLSFENISKEVSIFQKYPEKTNSLKHNHEEDGVLEHDYEESHAIEQVSKEIGVFHTISEQGSILKNIPGEDCDLQAISGEVKPFNNVSDEVSIAEKFQEVSCAFKHLRDEIIALENLPEEANVLENILNESDAFDKIRDVAGALEMFVKEVGCFEMLLLKEDAFEKIREIADVVKTIVEEVSGYKNACKQVTDNISNTLVNEASRDVNKQINEKQENRLCEVPLKLSYSKSSISSKSSAKSVSYISSKRHFKNINEKDGKDQSVRFNISKSNISTKMTSEISSRSMSDVRKPRSASFRSSNESVKSNPTAPCVQASKTKPLKRNIPQNSIQKKKLKKSDEKTEANTKKENILQAKNIHTKQRVLNTEKKASNSTGGERCCKCGAETDSNLNKEDHIVQNSNRSALNLRDKMRSKIREILMKKYKGNCSTTNLDQTLYNFYKLKGGKSCSAAYFDLWKCSLCGCDVCIYADLPQSLLLCFQKAANCYNFQSQYNVRMFLKSYIFTEMEKLFTESKN</sequence>
<feature type="compositionally biased region" description="Polar residues" evidence="3">
    <location>
        <begin position="679"/>
        <end position="721"/>
    </location>
</feature>
<name>A0A0L8HX69_OCTBM</name>
<dbReference type="PANTHER" id="PTHR23113">
    <property type="entry name" value="GUANINE NUCLEOTIDE EXCHANGE FACTOR"/>
    <property type="match status" value="1"/>
</dbReference>
<dbReference type="InterPro" id="IPR001895">
    <property type="entry name" value="RASGEF_cat_dom"/>
</dbReference>
<dbReference type="InterPro" id="IPR036964">
    <property type="entry name" value="RASGEF_cat_dom_sf"/>
</dbReference>
<dbReference type="SUPFAM" id="SSF48366">
    <property type="entry name" value="Ras GEF"/>
    <property type="match status" value="1"/>
</dbReference>
<evidence type="ECO:0000256" key="2">
    <source>
        <dbReference type="PROSITE-ProRule" id="PRU00168"/>
    </source>
</evidence>
<protein>
    <recommendedName>
        <fullName evidence="4">Ras-GEF domain-containing protein</fullName>
    </recommendedName>
</protein>
<gene>
    <name evidence="5" type="ORF">OCBIM_22004592mg</name>
</gene>
<feature type="compositionally biased region" description="Low complexity" evidence="3">
    <location>
        <begin position="661"/>
        <end position="678"/>
    </location>
</feature>
<accession>A0A0L8HX69</accession>
<dbReference type="STRING" id="37653.A0A0L8HX69"/>
<evidence type="ECO:0000313" key="5">
    <source>
        <dbReference type="EMBL" id="KOF93395.1"/>
    </source>
</evidence>
<dbReference type="OrthoDB" id="6163150at2759"/>
<dbReference type="PANTHER" id="PTHR23113:SF99">
    <property type="entry name" value="RASGEF DOMAIN-CONTAINING PROTEIN"/>
    <property type="match status" value="1"/>
</dbReference>
<dbReference type="GO" id="GO:0007264">
    <property type="term" value="P:small GTPase-mediated signal transduction"/>
    <property type="evidence" value="ECO:0007669"/>
    <property type="project" value="InterPro"/>
</dbReference>
<dbReference type="InterPro" id="IPR023578">
    <property type="entry name" value="Ras_GEF_dom_sf"/>
</dbReference>
<feature type="region of interest" description="Disordered" evidence="3">
    <location>
        <begin position="648"/>
        <end position="736"/>
    </location>
</feature>
<evidence type="ECO:0000256" key="1">
    <source>
        <dbReference type="ARBA" id="ARBA00022658"/>
    </source>
</evidence>
<proteinExistence type="predicted"/>
<keyword evidence="1 2" id="KW-0344">Guanine-nucleotide releasing factor</keyword>
<dbReference type="SMART" id="SM00147">
    <property type="entry name" value="RasGEF"/>
    <property type="match status" value="1"/>
</dbReference>
<reference evidence="5" key="1">
    <citation type="submission" date="2015-07" db="EMBL/GenBank/DDBJ databases">
        <title>MeaNS - Measles Nucleotide Surveillance Program.</title>
        <authorList>
            <person name="Tran T."/>
            <person name="Druce J."/>
        </authorList>
    </citation>
    <scope>NUCLEOTIDE SEQUENCE</scope>
    <source>
        <strain evidence="5">UCB-OBI-ISO-001</strain>
        <tissue evidence="5">Gonad</tissue>
    </source>
</reference>
<feature type="region of interest" description="Disordered" evidence="3">
    <location>
        <begin position="1141"/>
        <end position="1215"/>
    </location>
</feature>